<dbReference type="SUPFAM" id="SSF57850">
    <property type="entry name" value="RING/U-box"/>
    <property type="match status" value="1"/>
</dbReference>
<evidence type="ECO:0000313" key="10">
    <source>
        <dbReference type="EnsemblPlants" id="EMT18002"/>
    </source>
</evidence>
<evidence type="ECO:0000256" key="6">
    <source>
        <dbReference type="ARBA" id="ARBA00022786"/>
    </source>
</evidence>
<evidence type="ECO:0000256" key="5">
    <source>
        <dbReference type="ARBA" id="ARBA00022771"/>
    </source>
</evidence>
<keyword evidence="6" id="KW-0833">Ubl conjugation pathway</keyword>
<accession>R7W7U4</accession>
<feature type="domain" description="RING-type" evidence="9">
    <location>
        <begin position="265"/>
        <end position="306"/>
    </location>
</feature>
<dbReference type="FunFam" id="3.30.40.10:FF:000127">
    <property type="entry name" value="E3 ubiquitin-protein ligase RNF181"/>
    <property type="match status" value="1"/>
</dbReference>
<evidence type="ECO:0000256" key="2">
    <source>
        <dbReference type="ARBA" id="ARBA00012483"/>
    </source>
</evidence>
<dbReference type="InterPro" id="IPR001841">
    <property type="entry name" value="Znf_RING"/>
</dbReference>
<keyword evidence="5" id="KW-0863">Zinc-finger</keyword>
<dbReference type="InterPro" id="IPR013083">
    <property type="entry name" value="Znf_RING/FYVE/PHD"/>
</dbReference>
<proteinExistence type="predicted"/>
<evidence type="ECO:0000259" key="9">
    <source>
        <dbReference type="PROSITE" id="PS50089"/>
    </source>
</evidence>
<keyword evidence="4" id="KW-0479">Metal-binding</keyword>
<evidence type="ECO:0000256" key="7">
    <source>
        <dbReference type="ARBA" id="ARBA00022833"/>
    </source>
</evidence>
<dbReference type="PANTHER" id="PTHR15710">
    <property type="entry name" value="E3 UBIQUITIN-PROTEIN LIGASE PRAJA"/>
    <property type="match status" value="1"/>
</dbReference>
<evidence type="ECO:0000256" key="8">
    <source>
        <dbReference type="SAM" id="MobiDB-lite"/>
    </source>
</evidence>
<dbReference type="SMART" id="SM00184">
    <property type="entry name" value="RING"/>
    <property type="match status" value="1"/>
</dbReference>
<dbReference type="PROSITE" id="PS50089">
    <property type="entry name" value="ZF_RING_2"/>
    <property type="match status" value="1"/>
</dbReference>
<dbReference type="GO" id="GO:0016567">
    <property type="term" value="P:protein ubiquitination"/>
    <property type="evidence" value="ECO:0007669"/>
    <property type="project" value="TreeGrafter"/>
</dbReference>
<feature type="region of interest" description="Disordered" evidence="8">
    <location>
        <begin position="1"/>
        <end position="24"/>
    </location>
</feature>
<dbReference type="AlphaFoldDB" id="R7W7U4"/>
<feature type="compositionally biased region" description="Acidic residues" evidence="8">
    <location>
        <begin position="45"/>
        <end position="55"/>
    </location>
</feature>
<evidence type="ECO:0000256" key="3">
    <source>
        <dbReference type="ARBA" id="ARBA00022679"/>
    </source>
</evidence>
<reference evidence="10" key="1">
    <citation type="submission" date="2015-06" db="UniProtKB">
        <authorList>
            <consortium name="EnsemblPlants"/>
        </authorList>
    </citation>
    <scope>IDENTIFICATION</scope>
</reference>
<feature type="compositionally biased region" description="Basic and acidic residues" evidence="8">
    <location>
        <begin position="57"/>
        <end position="66"/>
    </location>
</feature>
<organism evidence="10">
    <name type="scientific">Aegilops tauschii</name>
    <name type="common">Tausch's goatgrass</name>
    <name type="synonym">Aegilops squarrosa</name>
    <dbReference type="NCBI Taxonomy" id="37682"/>
    <lineage>
        <taxon>Eukaryota</taxon>
        <taxon>Viridiplantae</taxon>
        <taxon>Streptophyta</taxon>
        <taxon>Embryophyta</taxon>
        <taxon>Tracheophyta</taxon>
        <taxon>Spermatophyta</taxon>
        <taxon>Magnoliopsida</taxon>
        <taxon>Liliopsida</taxon>
        <taxon>Poales</taxon>
        <taxon>Poaceae</taxon>
        <taxon>BOP clade</taxon>
        <taxon>Pooideae</taxon>
        <taxon>Triticodae</taxon>
        <taxon>Triticeae</taxon>
        <taxon>Triticinae</taxon>
        <taxon>Aegilops</taxon>
    </lineage>
</organism>
<feature type="compositionally biased region" description="Acidic residues" evidence="8">
    <location>
        <begin position="121"/>
        <end position="138"/>
    </location>
</feature>
<protein>
    <recommendedName>
        <fullName evidence="2">RING-type E3 ubiquitin transferase</fullName>
        <ecNumber evidence="2">2.3.2.27</ecNumber>
    </recommendedName>
</protein>
<sequence length="463" mass="49361">MADDSDGEGFCADPFEDDSDGGNSCDYRCCCDDDDEGEWSCGAPCDEEDDDDSNGEEICRDPRDNVVVDDDEDEGEVEEALCHDDDEGESDGSLCDEDAEGEQLSDDDECEGKGGGFGDDRCDDEDEGKPDGESEDFCENPSNHDEDVGAEVLSRGGGGGFRGGELFVSRFLFSDASDISDSDHSDSEVEEAGGGEGLTPSGFDQTPSPGAFRMAVGVEDSDSDTVSTDSDYEDDYEFLKRPASRQAVEGLPEMILSEEEATCGCAVCKDVFASGQRVVFLPCKHYFHGDCILPWLAMRSTCPVCRYQLPTDDTGSGQRQSHQLRVLLPVDPQGASQQCHGRVGMFVKLCVGYAKELRHGSELGADKVAQPLCEQKLDLGNDVLDPSGAGPSPKARFISNCVGEVGDRRPLAVEDATIPMLPEPPCGEDDEGGQAFPRRGGCMAAGVGPAGVKVSVRSRQISG</sequence>
<dbReference type="EnsemblPlants" id="EMT18002">
    <property type="protein sequence ID" value="EMT18002"/>
    <property type="gene ID" value="F775_14625"/>
</dbReference>
<dbReference type="GO" id="GO:0061630">
    <property type="term" value="F:ubiquitin protein ligase activity"/>
    <property type="evidence" value="ECO:0007669"/>
    <property type="project" value="UniProtKB-EC"/>
</dbReference>
<dbReference type="Gene3D" id="3.30.40.10">
    <property type="entry name" value="Zinc/RING finger domain, C3HC4 (zinc finger)"/>
    <property type="match status" value="1"/>
</dbReference>
<dbReference type="Pfam" id="PF13639">
    <property type="entry name" value="zf-RING_2"/>
    <property type="match status" value="1"/>
</dbReference>
<feature type="compositionally biased region" description="Acidic residues" evidence="8">
    <location>
        <begin position="67"/>
        <end position="110"/>
    </location>
</feature>
<evidence type="ECO:0000256" key="4">
    <source>
        <dbReference type="ARBA" id="ARBA00022723"/>
    </source>
</evidence>
<feature type="region of interest" description="Disordered" evidence="8">
    <location>
        <begin position="177"/>
        <end position="209"/>
    </location>
</feature>
<evidence type="ECO:0000256" key="1">
    <source>
        <dbReference type="ARBA" id="ARBA00000900"/>
    </source>
</evidence>
<dbReference type="EC" id="2.3.2.27" evidence="2"/>
<feature type="region of interest" description="Disordered" evidence="8">
    <location>
        <begin position="41"/>
        <end position="159"/>
    </location>
</feature>
<dbReference type="GO" id="GO:0005737">
    <property type="term" value="C:cytoplasm"/>
    <property type="evidence" value="ECO:0007669"/>
    <property type="project" value="TreeGrafter"/>
</dbReference>
<dbReference type="GO" id="GO:0008270">
    <property type="term" value="F:zinc ion binding"/>
    <property type="evidence" value="ECO:0007669"/>
    <property type="project" value="UniProtKB-KW"/>
</dbReference>
<dbReference type="PANTHER" id="PTHR15710:SF108">
    <property type="entry name" value="OS03G0286100 PROTEIN"/>
    <property type="match status" value="1"/>
</dbReference>
<keyword evidence="7" id="KW-0862">Zinc</keyword>
<comment type="catalytic activity">
    <reaction evidence="1">
        <text>S-ubiquitinyl-[E2 ubiquitin-conjugating enzyme]-L-cysteine + [acceptor protein]-L-lysine = [E2 ubiquitin-conjugating enzyme]-L-cysteine + N(6)-ubiquitinyl-[acceptor protein]-L-lysine.</text>
        <dbReference type="EC" id="2.3.2.27"/>
    </reaction>
</comment>
<keyword evidence="3" id="KW-0808">Transferase</keyword>
<name>R7W7U4_AEGTA</name>